<dbReference type="KEGG" id="mhe:MHC_01175"/>
<dbReference type="OrthoDB" id="9818625at2"/>
<dbReference type="EMBL" id="CP003199">
    <property type="protein sequence ID" value="AEW45101.1"/>
    <property type="molecule type" value="Genomic_DNA"/>
</dbReference>
<dbReference type="HOGENOM" id="CLU_806133_0_0_14"/>
<accession>H6N629</accession>
<evidence type="ECO:0000313" key="2">
    <source>
        <dbReference type="Proteomes" id="UP000009135"/>
    </source>
</evidence>
<sequence length="344" mass="39954">MDSVRHLAKSLGRSKFVSLGNIPITIAVVKDFSIPKYRRYQDDLVDEELSNLAVEYLVKAHIRKDFLHSIISHSLKDGWHGKTTSVIRDLRDSFYLNIDICNGIDHESVRSILFLLHFRGVSWDEFKSPSFLNALTRRLSLIDSIPQHVVEDIGSRAKFCLRYLLSFEGKEIVEDFKFRELGFIPAGEIDLVTSNSVIDIRVLESEPNLFDWIHVITYYLLGRIDSPFYEKKGVYFSSIKSLKIINPSKGLVYTLRVEDLLSKKDLILSISRELIFRRKIADQAIILKYLDDIYGKVFHGYLLKFGGDVLLSKYATFQRLEDFFTQDEFQFLEDCFLHFLKNIS</sequence>
<evidence type="ECO:0000313" key="1">
    <source>
        <dbReference type="EMBL" id="AEW45101.1"/>
    </source>
</evidence>
<reference evidence="1 2" key="1">
    <citation type="journal article" date="2012" name="J. Bacteriol.">
        <title>Complete genome sequence of Mycoplasma haemocanis strain Illinois.</title>
        <authorList>
            <person name="do Nascimento N.C."/>
            <person name="Guimaraes A.M."/>
            <person name="Santos A.P."/>
            <person name="Sanmiguel P.J."/>
            <person name="Messick J.B."/>
        </authorList>
    </citation>
    <scope>NUCLEOTIDE SEQUENCE [LARGE SCALE GENOMIC DNA]</scope>
    <source>
        <strain evidence="1 2">Illinois</strain>
    </source>
</reference>
<dbReference type="STRING" id="1111676.MHC_01175"/>
<gene>
    <name evidence="1" type="ordered locus">MHC_01175</name>
</gene>
<organism evidence="1 2">
    <name type="scientific">Mycoplasma haemocanis (strain Illinois)</name>
    <dbReference type="NCBI Taxonomy" id="1111676"/>
    <lineage>
        <taxon>Bacteria</taxon>
        <taxon>Bacillati</taxon>
        <taxon>Mycoplasmatota</taxon>
        <taxon>Mollicutes</taxon>
        <taxon>Mycoplasmataceae</taxon>
        <taxon>Mycoplasma</taxon>
    </lineage>
</organism>
<dbReference type="Proteomes" id="UP000009135">
    <property type="component" value="Chromosome"/>
</dbReference>
<name>H6N629_MYCHN</name>
<keyword evidence="2" id="KW-1185">Reference proteome</keyword>
<dbReference type="AlphaFoldDB" id="H6N629"/>
<proteinExistence type="predicted"/>
<protein>
    <submittedName>
        <fullName evidence="1">Uncharacterized protein</fullName>
    </submittedName>
</protein>